<accession>A0ABZ2LV24</accession>
<gene>
    <name evidence="6" type="ORF">LZC94_44040</name>
</gene>
<dbReference type="EC" id="1.15.1.1" evidence="2"/>
<dbReference type="PANTHER" id="PTHR10003">
    <property type="entry name" value="SUPEROXIDE DISMUTASE CU-ZN -RELATED"/>
    <property type="match status" value="1"/>
</dbReference>
<evidence type="ECO:0000259" key="5">
    <source>
        <dbReference type="Pfam" id="PF00080"/>
    </source>
</evidence>
<feature type="domain" description="Superoxide dismutase copper/zinc binding" evidence="5">
    <location>
        <begin position="84"/>
        <end position="238"/>
    </location>
</feature>
<dbReference type="PROSITE" id="PS00332">
    <property type="entry name" value="SOD_CU_ZN_2"/>
    <property type="match status" value="1"/>
</dbReference>
<evidence type="ECO:0000313" key="6">
    <source>
        <dbReference type="EMBL" id="WXB14779.1"/>
    </source>
</evidence>
<reference evidence="6 7" key="1">
    <citation type="submission" date="2021-12" db="EMBL/GenBank/DDBJ databases">
        <title>Discovery of the Pendulisporaceae a myxobacterial family with distinct sporulation behavior and unique specialized metabolism.</title>
        <authorList>
            <person name="Garcia R."/>
            <person name="Popoff A."/>
            <person name="Bader C.D."/>
            <person name="Loehr J."/>
            <person name="Walesch S."/>
            <person name="Walt C."/>
            <person name="Boldt J."/>
            <person name="Bunk B."/>
            <person name="Haeckl F.J.F.P.J."/>
            <person name="Gunesch A.P."/>
            <person name="Birkelbach J."/>
            <person name="Nuebel U."/>
            <person name="Pietschmann T."/>
            <person name="Bach T."/>
            <person name="Mueller R."/>
        </authorList>
    </citation>
    <scope>NUCLEOTIDE SEQUENCE [LARGE SCALE GENOMIC DNA]</scope>
    <source>
        <strain evidence="6 7">MSr11954</strain>
    </source>
</reference>
<sequence>MKREQLVGAGAALVLGSAFLGCSSSRAAPPSPVEERPATESLEWSPASGAAGDEKVFSEEAQEALSLGTAKFTALKDPNGNVVARVAFVARSEHSTRVEVFATLPAALAGYHGFHIHANDNPANGVGCIADPAQPANTHFVSADGHYNPGNSVHGAHAGDMPSLFIDKDGKGSMVFTLDRFGLAELTRRAVIIHLGADNFGNVPTGAAVNQYTPNGPDAVTLTQNTGNAGNRIACGVIP</sequence>
<comment type="function">
    <text evidence="2">Destroys radicals which are normally produced within the cells and which are toxic to biological systems.</text>
</comment>
<keyword evidence="2" id="KW-0186">Copper</keyword>
<feature type="chain" id="PRO_5045545775" description="Superoxide dismutase [Cu-Zn]" evidence="4">
    <location>
        <begin position="28"/>
        <end position="239"/>
    </location>
</feature>
<evidence type="ECO:0000256" key="4">
    <source>
        <dbReference type="SAM" id="SignalP"/>
    </source>
</evidence>
<evidence type="ECO:0000313" key="7">
    <source>
        <dbReference type="Proteomes" id="UP001370348"/>
    </source>
</evidence>
<dbReference type="PROSITE" id="PS51257">
    <property type="entry name" value="PROKAR_LIPOPROTEIN"/>
    <property type="match status" value="1"/>
</dbReference>
<comment type="cofactor">
    <cofactor evidence="2">
        <name>Cu cation</name>
        <dbReference type="ChEBI" id="CHEBI:23378"/>
    </cofactor>
    <text evidence="2">Binds 1 copper ion per subunit.</text>
</comment>
<keyword evidence="7" id="KW-1185">Reference proteome</keyword>
<dbReference type="InterPro" id="IPR024134">
    <property type="entry name" value="SOD_Cu/Zn_/chaperone"/>
</dbReference>
<protein>
    <recommendedName>
        <fullName evidence="2">Superoxide dismutase [Cu-Zn]</fullName>
        <ecNumber evidence="2">1.15.1.1</ecNumber>
    </recommendedName>
</protein>
<keyword evidence="2" id="KW-0479">Metal-binding</keyword>
<dbReference type="InterPro" id="IPR018152">
    <property type="entry name" value="SOD_Cu/Zn_BS"/>
</dbReference>
<evidence type="ECO:0000256" key="1">
    <source>
        <dbReference type="ARBA" id="ARBA00010457"/>
    </source>
</evidence>
<keyword evidence="2" id="KW-0560">Oxidoreductase</keyword>
<dbReference type="Proteomes" id="UP001370348">
    <property type="component" value="Chromosome"/>
</dbReference>
<dbReference type="InterPro" id="IPR036423">
    <property type="entry name" value="SOD-like_Cu/Zn_dom_sf"/>
</dbReference>
<evidence type="ECO:0000256" key="3">
    <source>
        <dbReference type="SAM" id="MobiDB-lite"/>
    </source>
</evidence>
<dbReference type="Gene3D" id="2.60.40.200">
    <property type="entry name" value="Superoxide dismutase, copper/zinc binding domain"/>
    <property type="match status" value="1"/>
</dbReference>
<comment type="cofactor">
    <cofactor evidence="2">
        <name>Zn(2+)</name>
        <dbReference type="ChEBI" id="CHEBI:29105"/>
    </cofactor>
    <text evidence="2">Binds 1 zinc ion per subunit.</text>
</comment>
<feature type="signal peptide" evidence="4">
    <location>
        <begin position="1"/>
        <end position="27"/>
    </location>
</feature>
<organism evidence="6 7">
    <name type="scientific">Pendulispora albinea</name>
    <dbReference type="NCBI Taxonomy" id="2741071"/>
    <lineage>
        <taxon>Bacteria</taxon>
        <taxon>Pseudomonadati</taxon>
        <taxon>Myxococcota</taxon>
        <taxon>Myxococcia</taxon>
        <taxon>Myxococcales</taxon>
        <taxon>Sorangiineae</taxon>
        <taxon>Pendulisporaceae</taxon>
        <taxon>Pendulispora</taxon>
    </lineage>
</organism>
<dbReference type="RefSeq" id="WP_394824404.1">
    <property type="nucleotide sequence ID" value="NZ_CP089984.1"/>
</dbReference>
<dbReference type="SUPFAM" id="SSF49329">
    <property type="entry name" value="Cu,Zn superoxide dismutase-like"/>
    <property type="match status" value="1"/>
</dbReference>
<comment type="catalytic activity">
    <reaction evidence="2">
        <text>2 superoxide + 2 H(+) = H2O2 + O2</text>
        <dbReference type="Rhea" id="RHEA:20696"/>
        <dbReference type="ChEBI" id="CHEBI:15378"/>
        <dbReference type="ChEBI" id="CHEBI:15379"/>
        <dbReference type="ChEBI" id="CHEBI:16240"/>
        <dbReference type="ChEBI" id="CHEBI:18421"/>
        <dbReference type="EC" id="1.15.1.1"/>
    </reaction>
</comment>
<feature type="region of interest" description="Disordered" evidence="3">
    <location>
        <begin position="25"/>
        <end position="53"/>
    </location>
</feature>
<keyword evidence="4" id="KW-0732">Signal</keyword>
<evidence type="ECO:0000256" key="2">
    <source>
        <dbReference type="RuleBase" id="RU000393"/>
    </source>
</evidence>
<dbReference type="InterPro" id="IPR001424">
    <property type="entry name" value="SOD_Cu_Zn_dom"/>
</dbReference>
<keyword evidence="2" id="KW-0862">Zinc</keyword>
<dbReference type="EMBL" id="CP089984">
    <property type="protein sequence ID" value="WXB14779.1"/>
    <property type="molecule type" value="Genomic_DNA"/>
</dbReference>
<dbReference type="Pfam" id="PF00080">
    <property type="entry name" value="Sod_Cu"/>
    <property type="match status" value="1"/>
</dbReference>
<comment type="similarity">
    <text evidence="1 2">Belongs to the Cu-Zn superoxide dismutase family.</text>
</comment>
<name>A0ABZ2LV24_9BACT</name>
<proteinExistence type="inferred from homology"/>